<sequence>MRVPWQWQELHLNFETSREPNTILNQDIRLERMLSDLNSQFQFSIEYFFRPLVCDQQFILFFVSYSWHLLI</sequence>
<accession>A0A2P2JHK0</accession>
<proteinExistence type="predicted"/>
<reference evidence="1" key="1">
    <citation type="submission" date="2018-02" db="EMBL/GenBank/DDBJ databases">
        <title>Rhizophora mucronata_Transcriptome.</title>
        <authorList>
            <person name="Meera S.P."/>
            <person name="Sreeshan A."/>
            <person name="Augustine A."/>
        </authorList>
    </citation>
    <scope>NUCLEOTIDE SEQUENCE</scope>
    <source>
        <tissue evidence="1">Leaf</tissue>
    </source>
</reference>
<dbReference type="EMBL" id="GGEC01012467">
    <property type="protein sequence ID" value="MBW92950.1"/>
    <property type="molecule type" value="Transcribed_RNA"/>
</dbReference>
<dbReference type="AlphaFoldDB" id="A0A2P2JHK0"/>
<name>A0A2P2JHK0_RHIMU</name>
<evidence type="ECO:0000313" key="1">
    <source>
        <dbReference type="EMBL" id="MBW92950.1"/>
    </source>
</evidence>
<protein>
    <submittedName>
        <fullName evidence="1">Uncharacterized protein MANES_02G003700</fullName>
    </submittedName>
</protein>
<organism evidence="1">
    <name type="scientific">Rhizophora mucronata</name>
    <name type="common">Asiatic mangrove</name>
    <dbReference type="NCBI Taxonomy" id="61149"/>
    <lineage>
        <taxon>Eukaryota</taxon>
        <taxon>Viridiplantae</taxon>
        <taxon>Streptophyta</taxon>
        <taxon>Embryophyta</taxon>
        <taxon>Tracheophyta</taxon>
        <taxon>Spermatophyta</taxon>
        <taxon>Magnoliopsida</taxon>
        <taxon>eudicotyledons</taxon>
        <taxon>Gunneridae</taxon>
        <taxon>Pentapetalae</taxon>
        <taxon>rosids</taxon>
        <taxon>fabids</taxon>
        <taxon>Malpighiales</taxon>
        <taxon>Rhizophoraceae</taxon>
        <taxon>Rhizophora</taxon>
    </lineage>
</organism>